<evidence type="ECO:0000256" key="3">
    <source>
        <dbReference type="ARBA" id="ARBA00022553"/>
    </source>
</evidence>
<feature type="domain" description="Histidine kinase" evidence="8">
    <location>
        <begin position="376"/>
        <end position="470"/>
    </location>
</feature>
<dbReference type="InterPro" id="IPR000014">
    <property type="entry name" value="PAS"/>
</dbReference>
<evidence type="ECO:0000259" key="8">
    <source>
        <dbReference type="PROSITE" id="PS50109"/>
    </source>
</evidence>
<dbReference type="PROSITE" id="PS50112">
    <property type="entry name" value="PAS"/>
    <property type="match status" value="2"/>
</dbReference>
<evidence type="ECO:0000256" key="4">
    <source>
        <dbReference type="ARBA" id="ARBA00022679"/>
    </source>
</evidence>
<evidence type="ECO:0000259" key="9">
    <source>
        <dbReference type="PROSITE" id="PS50112"/>
    </source>
</evidence>
<keyword evidence="3" id="KW-0597">Phosphoprotein</keyword>
<dbReference type="NCBIfam" id="TIGR00229">
    <property type="entry name" value="sensory_box"/>
    <property type="match status" value="2"/>
</dbReference>
<dbReference type="SMART" id="SM00387">
    <property type="entry name" value="HATPase_c"/>
    <property type="match status" value="1"/>
</dbReference>
<keyword evidence="6" id="KW-0418">Kinase</keyword>
<name>A0A7C3II85_9SPIR</name>
<dbReference type="InterPro" id="IPR011495">
    <property type="entry name" value="Sig_transdc_His_kin_sub2_dim/P"/>
</dbReference>
<evidence type="ECO:0000256" key="7">
    <source>
        <dbReference type="ARBA" id="ARBA00022840"/>
    </source>
</evidence>
<evidence type="ECO:0000256" key="5">
    <source>
        <dbReference type="ARBA" id="ARBA00022741"/>
    </source>
</evidence>
<dbReference type="InterPro" id="IPR035965">
    <property type="entry name" value="PAS-like_dom_sf"/>
</dbReference>
<dbReference type="GO" id="GO:0005524">
    <property type="term" value="F:ATP binding"/>
    <property type="evidence" value="ECO:0007669"/>
    <property type="project" value="UniProtKB-KW"/>
</dbReference>
<dbReference type="GO" id="GO:0004673">
    <property type="term" value="F:protein histidine kinase activity"/>
    <property type="evidence" value="ECO:0007669"/>
    <property type="project" value="UniProtKB-EC"/>
</dbReference>
<feature type="domain" description="PAS" evidence="9">
    <location>
        <begin position="126"/>
        <end position="205"/>
    </location>
</feature>
<dbReference type="InterPro" id="IPR013656">
    <property type="entry name" value="PAS_4"/>
</dbReference>
<dbReference type="Pfam" id="PF02518">
    <property type="entry name" value="HATPase_c"/>
    <property type="match status" value="1"/>
</dbReference>
<keyword evidence="7" id="KW-0067">ATP-binding</keyword>
<sequence>MMNEAEEYRLVFENAPIGLLFFDAQGVIQACNNKFVEIIGSTREKFIGLHMLDLPDVKLVQALQGALQGGTGLYEGLYHAVTSGKTIPVRALFTAKFANGHQCSGGVGIIEDVSEQYYALQALRDSEEKFRLVFSHSTDGLLIADFEGKVTDWNKTYENMTGISEAEARGKYLWDLQFECTLQEFKTPDLLSKLKQNLKTILAKGIDPFQNKPIESEMISRSGKRILIENVGFLIPSSRGYLFGGRVTDITARKAAEAKIQALLEEKSLILKEVHHRIKNNMATIVSLLNLQAETLQQPVARDALLAAAGRVHSMMLLYEKLYTGETVGSAKASDYIPALIQDILYNMDTPIPITPVISVADINLEIKTLQSLGILINELVTNALKYAFTASQQGSISIDFHQDADSYVLEVADNGCGMDVASPRVGASTGEAYKEGFGMTLVRLLSEQLQGTLQISSKGGTRITLRFKG</sequence>
<dbReference type="Pfam" id="PF07568">
    <property type="entry name" value="HisKA_2"/>
    <property type="match status" value="1"/>
</dbReference>
<dbReference type="PROSITE" id="PS50109">
    <property type="entry name" value="HIS_KIN"/>
    <property type="match status" value="1"/>
</dbReference>
<dbReference type="SUPFAM" id="SSF55874">
    <property type="entry name" value="ATPase domain of HSP90 chaperone/DNA topoisomerase II/histidine kinase"/>
    <property type="match status" value="1"/>
</dbReference>
<evidence type="ECO:0000256" key="1">
    <source>
        <dbReference type="ARBA" id="ARBA00000085"/>
    </source>
</evidence>
<dbReference type="AlphaFoldDB" id="A0A7C3II85"/>
<evidence type="ECO:0000256" key="6">
    <source>
        <dbReference type="ARBA" id="ARBA00022777"/>
    </source>
</evidence>
<dbReference type="CDD" id="cd00130">
    <property type="entry name" value="PAS"/>
    <property type="match status" value="2"/>
</dbReference>
<dbReference type="PANTHER" id="PTHR41523:SF8">
    <property type="entry name" value="ETHYLENE RESPONSE SENSOR PROTEIN"/>
    <property type="match status" value="1"/>
</dbReference>
<evidence type="ECO:0000313" key="10">
    <source>
        <dbReference type="EMBL" id="HFH30084.1"/>
    </source>
</evidence>
<dbReference type="Gene3D" id="3.30.450.20">
    <property type="entry name" value="PAS domain"/>
    <property type="match status" value="2"/>
</dbReference>
<dbReference type="EC" id="2.7.13.3" evidence="2"/>
<proteinExistence type="predicted"/>
<comment type="caution">
    <text evidence="10">The sequence shown here is derived from an EMBL/GenBank/DDBJ whole genome shotgun (WGS) entry which is preliminary data.</text>
</comment>
<reference evidence="10" key="1">
    <citation type="journal article" date="2020" name="mSystems">
        <title>Genome- and Community-Level Interaction Insights into Carbon Utilization and Element Cycling Functions of Hydrothermarchaeota in Hydrothermal Sediment.</title>
        <authorList>
            <person name="Zhou Z."/>
            <person name="Liu Y."/>
            <person name="Xu W."/>
            <person name="Pan J."/>
            <person name="Luo Z.H."/>
            <person name="Li M."/>
        </authorList>
    </citation>
    <scope>NUCLEOTIDE SEQUENCE [LARGE SCALE GENOMIC DNA]</scope>
    <source>
        <strain evidence="10">SpSt-503</strain>
    </source>
</reference>
<keyword evidence="4" id="KW-0808">Transferase</keyword>
<accession>A0A7C3II85</accession>
<dbReference type="InterPro" id="IPR013767">
    <property type="entry name" value="PAS_fold"/>
</dbReference>
<comment type="catalytic activity">
    <reaction evidence="1">
        <text>ATP + protein L-histidine = ADP + protein N-phospho-L-histidine.</text>
        <dbReference type="EC" id="2.7.13.3"/>
    </reaction>
</comment>
<organism evidence="10">
    <name type="scientific">Gracilinema caldarium</name>
    <dbReference type="NCBI Taxonomy" id="215591"/>
    <lineage>
        <taxon>Bacteria</taxon>
        <taxon>Pseudomonadati</taxon>
        <taxon>Spirochaetota</taxon>
        <taxon>Spirochaetia</taxon>
        <taxon>Spirochaetales</taxon>
        <taxon>Breznakiellaceae</taxon>
        <taxon>Gracilinema</taxon>
    </lineage>
</organism>
<dbReference type="SMART" id="SM00091">
    <property type="entry name" value="PAS"/>
    <property type="match status" value="2"/>
</dbReference>
<dbReference type="InterPro" id="IPR036890">
    <property type="entry name" value="HATPase_C_sf"/>
</dbReference>
<dbReference type="InterPro" id="IPR003594">
    <property type="entry name" value="HATPase_dom"/>
</dbReference>
<dbReference type="CDD" id="cd16936">
    <property type="entry name" value="HATPase_RsbW-like"/>
    <property type="match status" value="1"/>
</dbReference>
<dbReference type="Gene3D" id="3.30.565.10">
    <property type="entry name" value="Histidine kinase-like ATPase, C-terminal domain"/>
    <property type="match status" value="1"/>
</dbReference>
<feature type="domain" description="PAS" evidence="9">
    <location>
        <begin position="4"/>
        <end position="48"/>
    </location>
</feature>
<dbReference type="PANTHER" id="PTHR41523">
    <property type="entry name" value="TWO-COMPONENT SYSTEM SENSOR PROTEIN"/>
    <property type="match status" value="1"/>
</dbReference>
<gene>
    <name evidence="10" type="ORF">ENS59_11365</name>
</gene>
<dbReference type="GO" id="GO:0006355">
    <property type="term" value="P:regulation of DNA-templated transcription"/>
    <property type="evidence" value="ECO:0007669"/>
    <property type="project" value="InterPro"/>
</dbReference>
<dbReference type="InterPro" id="IPR005467">
    <property type="entry name" value="His_kinase_dom"/>
</dbReference>
<protein>
    <recommendedName>
        <fullName evidence="2">histidine kinase</fullName>
        <ecNumber evidence="2">2.7.13.3</ecNumber>
    </recommendedName>
</protein>
<dbReference type="SUPFAM" id="SSF55785">
    <property type="entry name" value="PYP-like sensor domain (PAS domain)"/>
    <property type="match status" value="2"/>
</dbReference>
<dbReference type="EMBL" id="DSVL01000348">
    <property type="protein sequence ID" value="HFH30084.1"/>
    <property type="molecule type" value="Genomic_DNA"/>
</dbReference>
<dbReference type="Pfam" id="PF08448">
    <property type="entry name" value="PAS_4"/>
    <property type="match status" value="1"/>
</dbReference>
<dbReference type="Pfam" id="PF00989">
    <property type="entry name" value="PAS"/>
    <property type="match status" value="1"/>
</dbReference>
<evidence type="ECO:0000256" key="2">
    <source>
        <dbReference type="ARBA" id="ARBA00012438"/>
    </source>
</evidence>
<keyword evidence="5" id="KW-0547">Nucleotide-binding</keyword>